<dbReference type="InterPro" id="IPR011527">
    <property type="entry name" value="ABC1_TM_dom"/>
</dbReference>
<dbReference type="EMBL" id="NPKH01000023">
    <property type="protein sequence ID" value="PAP94385.1"/>
    <property type="molecule type" value="Genomic_DNA"/>
</dbReference>
<name>A0A271KH96_9HYPH</name>
<feature type="transmembrane region" description="Helical" evidence="11">
    <location>
        <begin position="198"/>
        <end position="217"/>
    </location>
</feature>
<dbReference type="Gene3D" id="3.40.50.300">
    <property type="entry name" value="P-loop containing nucleotide triphosphate hydrolases"/>
    <property type="match status" value="1"/>
</dbReference>
<dbReference type="PROSITE" id="PS00211">
    <property type="entry name" value="ABC_TRANSPORTER_1"/>
    <property type="match status" value="1"/>
</dbReference>
<feature type="transmembrane region" description="Helical" evidence="11">
    <location>
        <begin position="58"/>
        <end position="88"/>
    </location>
</feature>
<organism evidence="14 15">
    <name type="scientific">Mesorhizobium wenxiniae</name>
    <dbReference type="NCBI Taxonomy" id="2014805"/>
    <lineage>
        <taxon>Bacteria</taxon>
        <taxon>Pseudomonadati</taxon>
        <taxon>Pseudomonadota</taxon>
        <taxon>Alphaproteobacteria</taxon>
        <taxon>Hyphomicrobiales</taxon>
        <taxon>Phyllobacteriaceae</taxon>
        <taxon>Mesorhizobium</taxon>
    </lineage>
</organism>
<keyword evidence="10 11" id="KW-0472">Membrane</keyword>
<dbReference type="InterPro" id="IPR039421">
    <property type="entry name" value="Type_1_exporter"/>
</dbReference>
<keyword evidence="8" id="KW-0067">ATP-binding</keyword>
<keyword evidence="7" id="KW-0547">Nucleotide-binding</keyword>
<feature type="domain" description="ABC transporter" evidence="12">
    <location>
        <begin position="376"/>
        <end position="610"/>
    </location>
</feature>
<dbReference type="InterPro" id="IPR003439">
    <property type="entry name" value="ABC_transporter-like_ATP-bd"/>
</dbReference>
<reference evidence="14 15" key="1">
    <citation type="submission" date="2017-08" db="EMBL/GenBank/DDBJ databases">
        <title>Mesorhizobium wenxinae sp. nov., a novel rhizobial species isolated from root nodules of chickpea (Cicer arietinum L.).</title>
        <authorList>
            <person name="Zhang J."/>
        </authorList>
    </citation>
    <scope>NUCLEOTIDE SEQUENCE [LARGE SCALE GENOMIC DNA]</scope>
    <source>
        <strain evidence="15">WYCCWR 10019</strain>
    </source>
</reference>
<keyword evidence="3" id="KW-0813">Transport</keyword>
<dbReference type="FunFam" id="3.40.50.300:FF:000221">
    <property type="entry name" value="Multidrug ABC transporter ATP-binding protein"/>
    <property type="match status" value="1"/>
</dbReference>
<evidence type="ECO:0000256" key="10">
    <source>
        <dbReference type="ARBA" id="ARBA00023136"/>
    </source>
</evidence>
<evidence type="ECO:0008006" key="16">
    <source>
        <dbReference type="Google" id="ProtNLM"/>
    </source>
</evidence>
<evidence type="ECO:0000256" key="3">
    <source>
        <dbReference type="ARBA" id="ARBA00022448"/>
    </source>
</evidence>
<dbReference type="InterPro" id="IPR003593">
    <property type="entry name" value="AAA+_ATPase"/>
</dbReference>
<keyword evidence="6 11" id="KW-0812">Transmembrane</keyword>
<dbReference type="Pfam" id="PF00005">
    <property type="entry name" value="ABC_tran"/>
    <property type="match status" value="1"/>
</dbReference>
<evidence type="ECO:0000313" key="14">
    <source>
        <dbReference type="EMBL" id="PAP94385.1"/>
    </source>
</evidence>
<sequence>MCDGAEKNFHGSTGARVVRERYIASGNGMSAKKRISAALAYPLVKRLIVENLPPHIKLYLTGLLCSIVAAAATGATAWIMSVMINSIYVERNAAAAWGISAVIVGIFLVKGIADYCQTITTGKVRRAIVSDLQNRQFSRMVRFDINRFANQHPAKFVSKIMFNARAGAAVILTLTSSTVSDVLKLIALASVMVKQDPMMSLISVAVLPLLFLSVGAITRKLKALARGETELAALVQSIGTEAVEGIRTIKSFQLEDKAAASFAKAVRKMERRGIQINRTSALMSPLMETGGGFIIGLFIIYASWQTLGNGKTPGEFMAFITAFMLAYEPAKRLARVNVDIQKQMVAVGQMFDLIDTPEQRQLATAGEHLTDVEGGLRFEDVAFSYEGNSPALHGVSFEVRPREKLAIAGRSGAGKTTIVNLILRLIEPDRGRILLDGKDITKISLADVRDNIALVSQDVFLFEGSIRDNIRDGRPNASDQEIESAADLARVTSFASSLENGLDTLVGPSGTNLSGGQKQRVAIARALLKNAPVIVYDEATSALDGENERAVMEAAFDNAFQRTVICIAHRLSTIKAADRILVFDAGMLADSGTHDELAMRSEIYRSIFHLEASAPIVEGGETLRQSVLR</sequence>
<evidence type="ECO:0000313" key="15">
    <source>
        <dbReference type="Proteomes" id="UP000215931"/>
    </source>
</evidence>
<dbReference type="PROSITE" id="PS50893">
    <property type="entry name" value="ABC_TRANSPORTER_2"/>
    <property type="match status" value="1"/>
</dbReference>
<dbReference type="GO" id="GO:0016887">
    <property type="term" value="F:ATP hydrolysis activity"/>
    <property type="evidence" value="ECO:0007669"/>
    <property type="project" value="InterPro"/>
</dbReference>
<dbReference type="InterPro" id="IPR027417">
    <property type="entry name" value="P-loop_NTPase"/>
</dbReference>
<evidence type="ECO:0000259" key="13">
    <source>
        <dbReference type="PROSITE" id="PS50929"/>
    </source>
</evidence>
<evidence type="ECO:0000256" key="8">
    <source>
        <dbReference type="ARBA" id="ARBA00022840"/>
    </source>
</evidence>
<keyword evidence="15" id="KW-1185">Reference proteome</keyword>
<dbReference type="InterPro" id="IPR017871">
    <property type="entry name" value="ABC_transporter-like_CS"/>
</dbReference>
<feature type="domain" description="ABC transmembrane type-1" evidence="13">
    <location>
        <begin position="60"/>
        <end position="342"/>
    </location>
</feature>
<dbReference type="GO" id="GO:0005886">
    <property type="term" value="C:plasma membrane"/>
    <property type="evidence" value="ECO:0007669"/>
    <property type="project" value="UniProtKB-SubCell"/>
</dbReference>
<evidence type="ECO:0000259" key="12">
    <source>
        <dbReference type="PROSITE" id="PS50893"/>
    </source>
</evidence>
<keyword evidence="9 11" id="KW-1133">Transmembrane helix</keyword>
<dbReference type="Pfam" id="PF00664">
    <property type="entry name" value="ABC_membrane"/>
    <property type="match status" value="1"/>
</dbReference>
<dbReference type="InterPro" id="IPR036640">
    <property type="entry name" value="ABC1_TM_sf"/>
</dbReference>
<proteinExistence type="inferred from homology"/>
<dbReference type="GO" id="GO:0005524">
    <property type="term" value="F:ATP binding"/>
    <property type="evidence" value="ECO:0007669"/>
    <property type="project" value="UniProtKB-KW"/>
</dbReference>
<evidence type="ECO:0000256" key="7">
    <source>
        <dbReference type="ARBA" id="ARBA00022741"/>
    </source>
</evidence>
<dbReference type="CDD" id="cd18552">
    <property type="entry name" value="ABC_6TM_MsbA_like"/>
    <property type="match status" value="1"/>
</dbReference>
<dbReference type="PANTHER" id="PTHR43394">
    <property type="entry name" value="ATP-DEPENDENT PERMEASE MDL1, MITOCHONDRIAL"/>
    <property type="match status" value="1"/>
</dbReference>
<evidence type="ECO:0000256" key="11">
    <source>
        <dbReference type="SAM" id="Phobius"/>
    </source>
</evidence>
<evidence type="ECO:0000256" key="5">
    <source>
        <dbReference type="ARBA" id="ARBA00022597"/>
    </source>
</evidence>
<evidence type="ECO:0000256" key="2">
    <source>
        <dbReference type="ARBA" id="ARBA00005417"/>
    </source>
</evidence>
<accession>A0A271KH96</accession>
<evidence type="ECO:0000256" key="6">
    <source>
        <dbReference type="ARBA" id="ARBA00022692"/>
    </source>
</evidence>
<comment type="caution">
    <text evidence="14">The sequence shown here is derived from an EMBL/GenBank/DDBJ whole genome shotgun (WGS) entry which is preliminary data.</text>
</comment>
<dbReference type="OrthoDB" id="9804259at2"/>
<feature type="transmembrane region" description="Helical" evidence="11">
    <location>
        <begin position="94"/>
        <end position="116"/>
    </location>
</feature>
<comment type="similarity">
    <text evidence="2">Belongs to the ABC transporter superfamily.</text>
</comment>
<evidence type="ECO:0000256" key="4">
    <source>
        <dbReference type="ARBA" id="ARBA00022475"/>
    </source>
</evidence>
<dbReference type="PANTHER" id="PTHR43394:SF1">
    <property type="entry name" value="ATP-BINDING CASSETTE SUB-FAMILY B MEMBER 10, MITOCHONDRIAL"/>
    <property type="match status" value="1"/>
</dbReference>
<evidence type="ECO:0000256" key="9">
    <source>
        <dbReference type="ARBA" id="ARBA00022989"/>
    </source>
</evidence>
<evidence type="ECO:0000256" key="1">
    <source>
        <dbReference type="ARBA" id="ARBA00004651"/>
    </source>
</evidence>
<feature type="transmembrane region" description="Helical" evidence="11">
    <location>
        <begin position="168"/>
        <end position="192"/>
    </location>
</feature>
<dbReference type="AlphaFoldDB" id="A0A271KH96"/>
<protein>
    <recommendedName>
        <fullName evidence="16">ABC transporter ATP-binding protein</fullName>
    </recommendedName>
</protein>
<dbReference type="Gene3D" id="1.20.1560.10">
    <property type="entry name" value="ABC transporter type 1, transmembrane domain"/>
    <property type="match status" value="1"/>
</dbReference>
<dbReference type="GO" id="GO:0015421">
    <property type="term" value="F:ABC-type oligopeptide transporter activity"/>
    <property type="evidence" value="ECO:0007669"/>
    <property type="project" value="TreeGrafter"/>
</dbReference>
<keyword evidence="4" id="KW-1003">Cell membrane</keyword>
<dbReference type="SUPFAM" id="SSF52540">
    <property type="entry name" value="P-loop containing nucleoside triphosphate hydrolases"/>
    <property type="match status" value="1"/>
</dbReference>
<dbReference type="PROSITE" id="PS50929">
    <property type="entry name" value="ABC_TM1F"/>
    <property type="match status" value="1"/>
</dbReference>
<dbReference type="SUPFAM" id="SSF90123">
    <property type="entry name" value="ABC transporter transmembrane region"/>
    <property type="match status" value="1"/>
</dbReference>
<feature type="transmembrane region" description="Helical" evidence="11">
    <location>
        <begin position="281"/>
        <end position="304"/>
    </location>
</feature>
<gene>
    <name evidence="14" type="ORF">CIT31_19060</name>
</gene>
<keyword evidence="5" id="KW-0762">Sugar transport</keyword>
<comment type="subcellular location">
    <subcellularLocation>
        <location evidence="1">Cell membrane</location>
        <topology evidence="1">Multi-pass membrane protein</topology>
    </subcellularLocation>
</comment>
<dbReference type="SMART" id="SM00382">
    <property type="entry name" value="AAA"/>
    <property type="match status" value="1"/>
</dbReference>
<dbReference type="Proteomes" id="UP000215931">
    <property type="component" value="Unassembled WGS sequence"/>
</dbReference>